<keyword evidence="8" id="KW-1185">Reference proteome</keyword>
<evidence type="ECO:0000256" key="1">
    <source>
        <dbReference type="ARBA" id="ARBA00004651"/>
    </source>
</evidence>
<dbReference type="PANTHER" id="PTHR32196">
    <property type="entry name" value="ABC TRANSPORTER PERMEASE PROTEIN YPHD-RELATED-RELATED"/>
    <property type="match status" value="1"/>
</dbReference>
<keyword evidence="3 6" id="KW-0812">Transmembrane</keyword>
<feature type="transmembrane region" description="Helical" evidence="6">
    <location>
        <begin position="166"/>
        <end position="186"/>
    </location>
</feature>
<evidence type="ECO:0000313" key="7">
    <source>
        <dbReference type="EMBL" id="GAA1513334.1"/>
    </source>
</evidence>
<evidence type="ECO:0000256" key="2">
    <source>
        <dbReference type="ARBA" id="ARBA00022475"/>
    </source>
</evidence>
<dbReference type="Pfam" id="PF02653">
    <property type="entry name" value="BPD_transp_2"/>
    <property type="match status" value="1"/>
</dbReference>
<protein>
    <submittedName>
        <fullName evidence="7">ABC transporter permease</fullName>
    </submittedName>
</protein>
<evidence type="ECO:0000256" key="6">
    <source>
        <dbReference type="SAM" id="Phobius"/>
    </source>
</evidence>
<gene>
    <name evidence="7" type="ORF">GCM10009788_17280</name>
</gene>
<feature type="transmembrane region" description="Helical" evidence="6">
    <location>
        <begin position="98"/>
        <end position="120"/>
    </location>
</feature>
<dbReference type="InterPro" id="IPR001851">
    <property type="entry name" value="ABC_transp_permease"/>
</dbReference>
<sequence>MDTTTATTTLVRRLLTAGPATIVVATVLLFAASPLVAPGSLGRAPLLSMLPFAAVLAIAAAGQTLVVQQRGLDLSVPGMLALGAVLCTALPQQHGWPLVVAVAAGVLGPALAGVVTGVLVTRFGVIPLIATLGMNAVLLGLVFAVADGTPAGAARALNQFALDRTLGVPHTVVVAVVVVGIAGLAVGRATSGRRLTAVGVSPRAAEVVGIRVERYQVLAYAAAGACYGIAGVLLAGYTKTPPLFLGDSYLLPTVAAVVLGGTALSGGVASVVASGVAALFLTQLGQLLRALGWSDSRQLIAQAAVLVLVVLGRVLVPWLVAAARRRAAETAAGVRAAQPISR</sequence>
<evidence type="ECO:0000256" key="4">
    <source>
        <dbReference type="ARBA" id="ARBA00022989"/>
    </source>
</evidence>
<proteinExistence type="predicted"/>
<feature type="transmembrane region" description="Helical" evidence="6">
    <location>
        <begin position="74"/>
        <end position="92"/>
    </location>
</feature>
<reference evidence="7 8" key="1">
    <citation type="journal article" date="2019" name="Int. J. Syst. Evol. Microbiol.">
        <title>The Global Catalogue of Microorganisms (GCM) 10K type strain sequencing project: providing services to taxonomists for standard genome sequencing and annotation.</title>
        <authorList>
            <consortium name="The Broad Institute Genomics Platform"/>
            <consortium name="The Broad Institute Genome Sequencing Center for Infectious Disease"/>
            <person name="Wu L."/>
            <person name="Ma J."/>
        </authorList>
    </citation>
    <scope>NUCLEOTIDE SEQUENCE [LARGE SCALE GENOMIC DNA]</scope>
    <source>
        <strain evidence="7 8">JCM 14942</strain>
    </source>
</reference>
<feature type="transmembrane region" description="Helical" evidence="6">
    <location>
        <begin position="217"/>
        <end position="237"/>
    </location>
</feature>
<feature type="transmembrane region" description="Helical" evidence="6">
    <location>
        <begin position="125"/>
        <end position="146"/>
    </location>
</feature>
<evidence type="ECO:0000256" key="5">
    <source>
        <dbReference type="ARBA" id="ARBA00023136"/>
    </source>
</evidence>
<dbReference type="EMBL" id="BAAAOR010000014">
    <property type="protein sequence ID" value="GAA1513334.1"/>
    <property type="molecule type" value="Genomic_DNA"/>
</dbReference>
<organism evidence="7 8">
    <name type="scientific">Nocardioides humi</name>
    <dbReference type="NCBI Taxonomy" id="449461"/>
    <lineage>
        <taxon>Bacteria</taxon>
        <taxon>Bacillati</taxon>
        <taxon>Actinomycetota</taxon>
        <taxon>Actinomycetes</taxon>
        <taxon>Propionibacteriales</taxon>
        <taxon>Nocardioidaceae</taxon>
        <taxon>Nocardioides</taxon>
    </lineage>
</organism>
<dbReference type="Proteomes" id="UP001500842">
    <property type="component" value="Unassembled WGS sequence"/>
</dbReference>
<evidence type="ECO:0000256" key="3">
    <source>
        <dbReference type="ARBA" id="ARBA00022692"/>
    </source>
</evidence>
<comment type="caution">
    <text evidence="7">The sequence shown here is derived from an EMBL/GenBank/DDBJ whole genome shotgun (WGS) entry which is preliminary data.</text>
</comment>
<feature type="transmembrane region" description="Helical" evidence="6">
    <location>
        <begin position="249"/>
        <end position="279"/>
    </location>
</feature>
<dbReference type="RefSeq" id="WP_344111778.1">
    <property type="nucleotide sequence ID" value="NZ_BAAAOR010000014.1"/>
</dbReference>
<feature type="transmembrane region" description="Helical" evidence="6">
    <location>
        <begin position="299"/>
        <end position="320"/>
    </location>
</feature>
<name>A0ABN2A7Y9_9ACTN</name>
<comment type="subcellular location">
    <subcellularLocation>
        <location evidence="1">Cell membrane</location>
        <topology evidence="1">Multi-pass membrane protein</topology>
    </subcellularLocation>
</comment>
<keyword evidence="4 6" id="KW-1133">Transmembrane helix</keyword>
<keyword evidence="2" id="KW-1003">Cell membrane</keyword>
<feature type="transmembrane region" description="Helical" evidence="6">
    <location>
        <begin position="14"/>
        <end position="37"/>
    </location>
</feature>
<accession>A0ABN2A7Y9</accession>
<evidence type="ECO:0000313" key="8">
    <source>
        <dbReference type="Proteomes" id="UP001500842"/>
    </source>
</evidence>
<dbReference type="CDD" id="cd06579">
    <property type="entry name" value="TM_PBP1_transp_AraH_like"/>
    <property type="match status" value="1"/>
</dbReference>
<feature type="transmembrane region" description="Helical" evidence="6">
    <location>
        <begin position="49"/>
        <end position="67"/>
    </location>
</feature>
<keyword evidence="5 6" id="KW-0472">Membrane</keyword>